<feature type="signal peptide" evidence="1">
    <location>
        <begin position="1"/>
        <end position="33"/>
    </location>
</feature>
<protein>
    <recommendedName>
        <fullName evidence="2">Ice-binding protein C-terminal domain-containing protein</fullName>
    </recommendedName>
</protein>
<dbReference type="RefSeq" id="WP_145061092.1">
    <property type="nucleotide sequence ID" value="NZ_CP036263.1"/>
</dbReference>
<dbReference type="OrthoDB" id="264887at2"/>
<sequence precursor="true">MISESKHDRCLRILAHNLLAACVLLSCASSSLAAITIDVDDVTWPTEGTGVDMAEVLTADLTSSFSWQSTADPTDVPISLSQTFQVTTGFDLNSIYMNYNSLSDGTPINLGLEIYSVADVGATLLEDSNVNNLLLTEMFAAPDEGGNTIMRLFLDSPLTLPSTAGTAGYAFRIIDQPQTDFEWRRSGNSAGNVYAGGSGYIGPDEIEPLLGGRDFSLGLSSQALPPPLPIFVSVQSGNINDASTWSSGAVPVATHAYNIVGGHTVAANTASFSGGEVVAQSGGTLDVTFDAADIPEMIVEAGGTLVSSASGDFALGKLSATPLNDLDLDGSANFTPDAGSSVFMDVDLSGEGVVNFQGNGSSSHLWLTATDGFKGTVNFNGNGDEVHFEDGEGIGGTLVMNSTGANRVVIDGSASSAGGTFAFNQPGEIEHKSDIATGRLQGPDKIVANAEVTVNLTNSPPVDELRLFVTQGLTGSANIIVNGTAADPTFATRTRNEFEIGSTGEPETLPVDDYSGTITTNDYVDVEIRRSQPNAQVVVNNKGTLEMGHESVTPDHSVAIGEVVVNSGGILEVGYQAKETGDWRYPYQLTLTDSGTRSGDLTLANGTFTRMQVNGTAAGEFDSIVADGTITLDGTLQIYVDPDSRPGLPLEINPVYDPIVGDTFDIINISGGPLLAADFDGSGTVDGLDLADWETAYGVDDNADANGDGLSNGLDFLAWQLQSGESSSGGSGSIVGTFDGFTIVDPKGKMAGLTFQINYVSSTLVQLEVISVSIQAVPEPNTLVMMSMAIVSLVVRRRR</sequence>
<accession>A0A517MYK4</accession>
<evidence type="ECO:0000313" key="4">
    <source>
        <dbReference type="Proteomes" id="UP000319852"/>
    </source>
</evidence>
<organism evidence="3 4">
    <name type="scientific">Adhaeretor mobilis</name>
    <dbReference type="NCBI Taxonomy" id="1930276"/>
    <lineage>
        <taxon>Bacteria</taxon>
        <taxon>Pseudomonadati</taxon>
        <taxon>Planctomycetota</taxon>
        <taxon>Planctomycetia</taxon>
        <taxon>Pirellulales</taxon>
        <taxon>Lacipirellulaceae</taxon>
        <taxon>Adhaeretor</taxon>
    </lineage>
</organism>
<dbReference type="Proteomes" id="UP000319852">
    <property type="component" value="Chromosome"/>
</dbReference>
<gene>
    <name evidence="3" type="ORF">HG15A2_32800</name>
</gene>
<feature type="domain" description="Ice-binding protein C-terminal" evidence="2">
    <location>
        <begin position="776"/>
        <end position="798"/>
    </location>
</feature>
<dbReference type="KEGG" id="amob:HG15A2_32800"/>
<dbReference type="InterPro" id="IPR013424">
    <property type="entry name" value="Ice-binding_C"/>
</dbReference>
<feature type="chain" id="PRO_5021827898" description="Ice-binding protein C-terminal domain-containing protein" evidence="1">
    <location>
        <begin position="34"/>
        <end position="799"/>
    </location>
</feature>
<reference evidence="3 4" key="1">
    <citation type="submission" date="2019-02" db="EMBL/GenBank/DDBJ databases">
        <title>Deep-cultivation of Planctomycetes and their phenomic and genomic characterization uncovers novel biology.</title>
        <authorList>
            <person name="Wiegand S."/>
            <person name="Jogler M."/>
            <person name="Boedeker C."/>
            <person name="Pinto D."/>
            <person name="Vollmers J."/>
            <person name="Rivas-Marin E."/>
            <person name="Kohn T."/>
            <person name="Peeters S.H."/>
            <person name="Heuer A."/>
            <person name="Rast P."/>
            <person name="Oberbeckmann S."/>
            <person name="Bunk B."/>
            <person name="Jeske O."/>
            <person name="Meyerdierks A."/>
            <person name="Storesund J.E."/>
            <person name="Kallscheuer N."/>
            <person name="Luecker S."/>
            <person name="Lage O.M."/>
            <person name="Pohl T."/>
            <person name="Merkel B.J."/>
            <person name="Hornburger P."/>
            <person name="Mueller R.-W."/>
            <person name="Bruemmer F."/>
            <person name="Labrenz M."/>
            <person name="Spormann A.M."/>
            <person name="Op den Camp H."/>
            <person name="Overmann J."/>
            <person name="Amann R."/>
            <person name="Jetten M.S.M."/>
            <person name="Mascher T."/>
            <person name="Medema M.H."/>
            <person name="Devos D.P."/>
            <person name="Kaster A.-K."/>
            <person name="Ovreas L."/>
            <person name="Rohde M."/>
            <person name="Galperin M.Y."/>
            <person name="Jogler C."/>
        </authorList>
    </citation>
    <scope>NUCLEOTIDE SEQUENCE [LARGE SCALE GENOMIC DNA]</scope>
    <source>
        <strain evidence="3 4">HG15A2</strain>
    </source>
</reference>
<evidence type="ECO:0000259" key="2">
    <source>
        <dbReference type="Pfam" id="PF07589"/>
    </source>
</evidence>
<evidence type="ECO:0000313" key="3">
    <source>
        <dbReference type="EMBL" id="QDS99946.1"/>
    </source>
</evidence>
<name>A0A517MYK4_9BACT</name>
<dbReference type="EMBL" id="CP036263">
    <property type="protein sequence ID" value="QDS99946.1"/>
    <property type="molecule type" value="Genomic_DNA"/>
</dbReference>
<dbReference type="Pfam" id="PF07589">
    <property type="entry name" value="PEP-CTERM"/>
    <property type="match status" value="1"/>
</dbReference>
<dbReference type="PROSITE" id="PS00018">
    <property type="entry name" value="EF_HAND_1"/>
    <property type="match status" value="1"/>
</dbReference>
<dbReference type="AlphaFoldDB" id="A0A517MYK4"/>
<dbReference type="InterPro" id="IPR018247">
    <property type="entry name" value="EF_Hand_1_Ca_BS"/>
</dbReference>
<evidence type="ECO:0000256" key="1">
    <source>
        <dbReference type="SAM" id="SignalP"/>
    </source>
</evidence>
<dbReference type="NCBIfam" id="TIGR02595">
    <property type="entry name" value="PEP_CTERM"/>
    <property type="match status" value="1"/>
</dbReference>
<keyword evidence="1" id="KW-0732">Signal</keyword>
<proteinExistence type="predicted"/>
<dbReference type="PROSITE" id="PS51257">
    <property type="entry name" value="PROKAR_LIPOPROTEIN"/>
    <property type="match status" value="1"/>
</dbReference>
<keyword evidence="4" id="KW-1185">Reference proteome</keyword>